<evidence type="ECO:0000313" key="3">
    <source>
        <dbReference type="Proteomes" id="UP000180253"/>
    </source>
</evidence>
<dbReference type="OrthoDB" id="6284467at2"/>
<accession>A0A1S1N8D4</accession>
<keyword evidence="1" id="KW-0732">Signal</keyword>
<keyword evidence="3" id="KW-1185">Reference proteome</keyword>
<dbReference type="EMBL" id="MNAN01000027">
    <property type="protein sequence ID" value="OHU96279.1"/>
    <property type="molecule type" value="Genomic_DNA"/>
</dbReference>
<dbReference type="RefSeq" id="WP_070991145.1">
    <property type="nucleotide sequence ID" value="NZ_CBCSHD010000003.1"/>
</dbReference>
<dbReference type="Gene3D" id="2.160.20.10">
    <property type="entry name" value="Single-stranded right-handed beta-helix, Pectin lyase-like"/>
    <property type="match status" value="1"/>
</dbReference>
<gene>
    <name evidence="2" type="ORF">BIW53_06980</name>
</gene>
<organism evidence="2 3">
    <name type="scientific">Pseudoalteromonas byunsanensis</name>
    <dbReference type="NCBI Taxonomy" id="327939"/>
    <lineage>
        <taxon>Bacteria</taxon>
        <taxon>Pseudomonadati</taxon>
        <taxon>Pseudomonadota</taxon>
        <taxon>Gammaproteobacteria</taxon>
        <taxon>Alteromonadales</taxon>
        <taxon>Pseudoalteromonadaceae</taxon>
        <taxon>Pseudoalteromonas</taxon>
    </lineage>
</organism>
<dbReference type="InterPro" id="IPR011050">
    <property type="entry name" value="Pectin_lyase_fold/virulence"/>
</dbReference>
<name>A0A1S1N8D4_9GAMM</name>
<proteinExistence type="predicted"/>
<dbReference type="Proteomes" id="UP000180253">
    <property type="component" value="Unassembled WGS sequence"/>
</dbReference>
<feature type="chain" id="PRO_5010207578" evidence="1">
    <location>
        <begin position="21"/>
        <end position="453"/>
    </location>
</feature>
<evidence type="ECO:0000256" key="1">
    <source>
        <dbReference type="SAM" id="SignalP"/>
    </source>
</evidence>
<dbReference type="AlphaFoldDB" id="A0A1S1N8D4"/>
<reference evidence="2 3" key="1">
    <citation type="submission" date="2016-10" db="EMBL/GenBank/DDBJ databases">
        <title>Pseudoalteromonas amylolytica sp. nov., isolated from the surface seawater.</title>
        <authorList>
            <person name="Wu Y.-H."/>
            <person name="Cheng H."/>
            <person name="Jin X.-B."/>
            <person name="Wang C.-S."/>
            <person name="Xu X.-W."/>
        </authorList>
    </citation>
    <scope>NUCLEOTIDE SEQUENCE [LARGE SCALE GENOMIC DNA]</scope>
    <source>
        <strain evidence="2 3">JCM 12483</strain>
    </source>
</reference>
<dbReference type="InterPro" id="IPR012334">
    <property type="entry name" value="Pectin_lyas_fold"/>
</dbReference>
<evidence type="ECO:0000313" key="2">
    <source>
        <dbReference type="EMBL" id="OHU96279.1"/>
    </source>
</evidence>
<sequence>MKFIKTNCLFLALSSMALQAQECSLPEEGLIPVTACGAIANDNISDTVAIQKAIALAESSGRSVYIPNGVFDVSSTLRIQRTGKVRLIGQSKNGSILRTNQDITLLHISHNTEIENIGFEQSYASNIGRAIDMNNGAFRINLEHINISGFDVGISGRETLWGNFSDINISDVNIGVELHSRLVDGSPSTGGWNKYNGEIGYYNNVHTFNNIVIRNPAKYGMKLEAMALSVHGLNISADQLEQDAVGVNISGRLGVKVSKMFNSSIVDSSISNVGTAIKLVSSQYNYISNVNVSGSLIGLVAEDMDKVELNSNSNQGFDGAGMVRLTDSLLKSSRRLTSGAIQSTSSLVSFGNMQTESFHYSFYAGEAQKAIADLSSLSGSRCLTTTGTYDGYKFVIQQSKLTLSNGSLQLEGSRGDTSIRFTVVNNQLYAQPAGSKRFDFGTVTLSELSDCGI</sequence>
<comment type="caution">
    <text evidence="2">The sequence shown here is derived from an EMBL/GenBank/DDBJ whole genome shotgun (WGS) entry which is preliminary data.</text>
</comment>
<protein>
    <submittedName>
        <fullName evidence="2">Uncharacterized protein</fullName>
    </submittedName>
</protein>
<dbReference type="SUPFAM" id="SSF51126">
    <property type="entry name" value="Pectin lyase-like"/>
    <property type="match status" value="1"/>
</dbReference>
<feature type="signal peptide" evidence="1">
    <location>
        <begin position="1"/>
        <end position="20"/>
    </location>
</feature>